<accession>A0A8B7C2U9</accession>
<organism evidence="6 7">
    <name type="scientific">Phoenix dactylifera</name>
    <name type="common">Date palm</name>
    <dbReference type="NCBI Taxonomy" id="42345"/>
    <lineage>
        <taxon>Eukaryota</taxon>
        <taxon>Viridiplantae</taxon>
        <taxon>Streptophyta</taxon>
        <taxon>Embryophyta</taxon>
        <taxon>Tracheophyta</taxon>
        <taxon>Spermatophyta</taxon>
        <taxon>Magnoliopsida</taxon>
        <taxon>Liliopsida</taxon>
        <taxon>Arecaceae</taxon>
        <taxon>Coryphoideae</taxon>
        <taxon>Phoeniceae</taxon>
        <taxon>Phoenix</taxon>
    </lineage>
</organism>
<dbReference type="RefSeq" id="XP_008790523.1">
    <property type="nucleotide sequence ID" value="XM_008792301.3"/>
</dbReference>
<feature type="compositionally biased region" description="Polar residues" evidence="4">
    <location>
        <begin position="488"/>
        <end position="505"/>
    </location>
</feature>
<evidence type="ECO:0000256" key="1">
    <source>
        <dbReference type="ARBA" id="ARBA00005510"/>
    </source>
</evidence>
<dbReference type="PANTHER" id="PTHR46196:SF2">
    <property type="entry name" value="TRANSCRIPTION FACTOR BHLH157"/>
    <property type="match status" value="1"/>
</dbReference>
<evidence type="ECO:0000313" key="6">
    <source>
        <dbReference type="Proteomes" id="UP000228380"/>
    </source>
</evidence>
<proteinExistence type="inferred from homology"/>
<dbReference type="InterPro" id="IPR025610">
    <property type="entry name" value="MYC/MYB_N"/>
</dbReference>
<evidence type="ECO:0000313" key="7">
    <source>
        <dbReference type="RefSeq" id="XP_008790523.1"/>
    </source>
</evidence>
<dbReference type="KEGG" id="pda:103707709"/>
<reference evidence="6" key="1">
    <citation type="journal article" date="2019" name="Nat. Commun.">
        <title>Genome-wide association mapping of date palm fruit traits.</title>
        <authorList>
            <person name="Hazzouri K.M."/>
            <person name="Gros-Balthazard M."/>
            <person name="Flowers J.M."/>
            <person name="Copetti D."/>
            <person name="Lemansour A."/>
            <person name="Lebrun M."/>
            <person name="Masmoudi K."/>
            <person name="Ferrand S."/>
            <person name="Dhar M.I."/>
            <person name="Fresquez Z.A."/>
            <person name="Rosas U."/>
            <person name="Zhang J."/>
            <person name="Talag J."/>
            <person name="Lee S."/>
            <person name="Kudrna D."/>
            <person name="Powell R.F."/>
            <person name="Leitch I.J."/>
            <person name="Krueger R.R."/>
            <person name="Wing R.A."/>
            <person name="Amiri K.M.A."/>
            <person name="Purugganan M.D."/>
        </authorList>
    </citation>
    <scope>NUCLEOTIDE SEQUENCE [LARGE SCALE GENOMIC DNA]</scope>
    <source>
        <strain evidence="6">cv. Khalas</strain>
    </source>
</reference>
<evidence type="ECO:0000256" key="2">
    <source>
        <dbReference type="ARBA" id="ARBA00023015"/>
    </source>
</evidence>
<feature type="region of interest" description="Disordered" evidence="4">
    <location>
        <begin position="716"/>
        <end position="735"/>
    </location>
</feature>
<dbReference type="AlphaFoldDB" id="A0A8B7C2U9"/>
<feature type="compositionally biased region" description="Basic and acidic residues" evidence="4">
    <location>
        <begin position="720"/>
        <end position="735"/>
    </location>
</feature>
<dbReference type="GeneID" id="103707709"/>
<reference evidence="7" key="2">
    <citation type="submission" date="2025-08" db="UniProtKB">
        <authorList>
            <consortium name="RefSeq"/>
        </authorList>
    </citation>
    <scope>IDENTIFICATION</scope>
    <source>
        <tissue evidence="7">Young leaves</tissue>
    </source>
</reference>
<evidence type="ECO:0000256" key="3">
    <source>
        <dbReference type="ARBA" id="ARBA00023163"/>
    </source>
</evidence>
<dbReference type="PROSITE" id="PS50888">
    <property type="entry name" value="BHLH"/>
    <property type="match status" value="1"/>
</dbReference>
<dbReference type="Pfam" id="PF23176">
    <property type="entry name" value="bHLH_LHW"/>
    <property type="match status" value="1"/>
</dbReference>
<dbReference type="PANTHER" id="PTHR46196">
    <property type="entry name" value="TRANSCRIPTION FACTOR BHLH155-LIKE ISOFORM X1-RELATED"/>
    <property type="match status" value="1"/>
</dbReference>
<feature type="region of interest" description="Disordered" evidence="4">
    <location>
        <begin position="482"/>
        <end position="530"/>
    </location>
</feature>
<sequence length="938" mass="101621">MAPAPELREVLGRLCGGGGWAYGVLWRVDRRDPRLLTVEDCYYEEQVRGVLDKILNQAHIVGEGIIGGAVINENHQWVYSDSYRINLSPTNSTDNPDIFQSDAEWQHQFTAGIKTIAIISLPSSGVVQFGSPKKIPENLEFVNEVKHSLEQVESIVGLPPHGVAHNAWTIHDPNAASTSAISSRRAYYCYENTNSLCGDTSKKWMTSAESLSEPIQFPSIFSQGSYHGFRSHSGSTNPTVSMSGVSGSALVLKDSFYPFQKTPFISRNSSFYHANQCPAASAEGQGLLSPNIQFQSATNFPSRSVTTNLNTYTWAKGIADRTVVHRLLPGMGMQGFPSLFPANSHLPVPHVNALHQVSGDSSSSCSPYRLYDTMLGSISSEKSKVCLNGTEKSLEIQHSSLSSLTVGGLSGSKSFCRELPDTSVTLQDMTTEHSLLLHSKNDSLNGLIHLNDQPPEQVSDLSVKMNEIVVGASPVSACLAEGDGNDYTPMSGSQSMPDENSTAAPLSSMGPENGGKENSSIMPSQPPSDNNLFDGMELDLSPSIVVQECWDDIIMQVGSDSCSNLSANISECIAELDMGSMAGAEKGLFLDSGLEQLLDAIVGENANRASTYNSVATSVNPIAGLDSEHKFSTIATVGGPSLYRNQVAPAGLPSISTKSDVLLPHCDSEKIMHGSPKEALSVSHVSSWIDDGCSMNAGSAVLNQPKKPEEAIKVVKKRARPGESTRPRPKDRQQIQDRVKELREIVPNCAKCSIDALLDRTIKHMLFLQSVTKYADKLKQTDEPKMIVEESGVVLKDNSSGGTGGGATWAYEVAGQTMVCPIIVEDLTPPGQMLVEMLCEERGFFLEIADIIRGFGLTILKGVMEIHDSKIWARFLVEANRDVTRMDIFLSLVQLLQQTSSTRSRDQLAKVIDKGASTFANYQHSPMSTPISLADRLH</sequence>
<dbReference type="GO" id="GO:0046983">
    <property type="term" value="F:protein dimerization activity"/>
    <property type="evidence" value="ECO:0007669"/>
    <property type="project" value="InterPro"/>
</dbReference>
<evidence type="ECO:0000256" key="4">
    <source>
        <dbReference type="SAM" id="MobiDB-lite"/>
    </source>
</evidence>
<keyword evidence="3" id="KW-0804">Transcription</keyword>
<feature type="domain" description="BHLH" evidence="5">
    <location>
        <begin position="719"/>
        <end position="768"/>
    </location>
</feature>
<dbReference type="Pfam" id="PF14215">
    <property type="entry name" value="bHLH-MYC_N"/>
    <property type="match status" value="1"/>
</dbReference>
<feature type="compositionally biased region" description="Polar residues" evidence="4">
    <location>
        <begin position="516"/>
        <end position="530"/>
    </location>
</feature>
<dbReference type="InterPro" id="IPR011598">
    <property type="entry name" value="bHLH_dom"/>
</dbReference>
<dbReference type="CDD" id="cd18915">
    <property type="entry name" value="bHLH_AtLHW_like"/>
    <property type="match status" value="1"/>
</dbReference>
<comment type="similarity">
    <text evidence="1">Belongs to the bHLH protein family.</text>
</comment>
<protein>
    <submittedName>
        <fullName evidence="7">Uncharacterized protein LOC103707709 isoform X1</fullName>
    </submittedName>
</protein>
<name>A0A8B7C2U9_PHODC</name>
<dbReference type="GO" id="GO:0003700">
    <property type="term" value="F:DNA-binding transcription factor activity"/>
    <property type="evidence" value="ECO:0007669"/>
    <property type="project" value="InterPro"/>
</dbReference>
<dbReference type="SUPFAM" id="SSF47459">
    <property type="entry name" value="HLH, helix-loop-helix DNA-binding domain"/>
    <property type="match status" value="1"/>
</dbReference>
<gene>
    <name evidence="7" type="primary">LOC103707709</name>
</gene>
<dbReference type="OrthoDB" id="1883654at2759"/>
<dbReference type="Proteomes" id="UP000228380">
    <property type="component" value="Chromosome 5"/>
</dbReference>
<keyword evidence="6" id="KW-1185">Reference proteome</keyword>
<keyword evidence="2" id="KW-0805">Transcription regulation</keyword>
<evidence type="ECO:0000259" key="5">
    <source>
        <dbReference type="PROSITE" id="PS50888"/>
    </source>
</evidence>
<dbReference type="InterPro" id="IPR036638">
    <property type="entry name" value="HLH_DNA-bd_sf"/>
</dbReference>
<dbReference type="InterPro" id="IPR043561">
    <property type="entry name" value="LHW-like"/>
</dbReference>